<accession>A0A7J7CZM1</accession>
<evidence type="ECO:0000313" key="2">
    <source>
        <dbReference type="Proteomes" id="UP000593562"/>
    </source>
</evidence>
<dbReference type="PANTHER" id="PTHR34280:SF2">
    <property type="entry name" value="OS01G0920100 PROTEIN"/>
    <property type="match status" value="1"/>
</dbReference>
<dbReference type="InParanoid" id="A0A7J7CZM1"/>
<organism evidence="1 2">
    <name type="scientific">Tripterygium wilfordii</name>
    <name type="common">Thunder God vine</name>
    <dbReference type="NCBI Taxonomy" id="458696"/>
    <lineage>
        <taxon>Eukaryota</taxon>
        <taxon>Viridiplantae</taxon>
        <taxon>Streptophyta</taxon>
        <taxon>Embryophyta</taxon>
        <taxon>Tracheophyta</taxon>
        <taxon>Spermatophyta</taxon>
        <taxon>Magnoliopsida</taxon>
        <taxon>eudicotyledons</taxon>
        <taxon>Gunneridae</taxon>
        <taxon>Pentapetalae</taxon>
        <taxon>rosids</taxon>
        <taxon>fabids</taxon>
        <taxon>Celastrales</taxon>
        <taxon>Celastraceae</taxon>
        <taxon>Tripterygium</taxon>
    </lineage>
</organism>
<dbReference type="InterPro" id="IPR038947">
    <property type="entry name" value="At3g27210-like"/>
</dbReference>
<proteinExistence type="predicted"/>
<keyword evidence="2" id="KW-1185">Reference proteome</keyword>
<dbReference type="FunCoup" id="A0A7J7CZM1">
    <property type="interactions" value="310"/>
</dbReference>
<name>A0A7J7CZM1_TRIWF</name>
<dbReference type="Proteomes" id="UP000593562">
    <property type="component" value="Unassembled WGS sequence"/>
</dbReference>
<protein>
    <submittedName>
        <fullName evidence="1">Uncharacterized protein</fullName>
    </submittedName>
</protein>
<gene>
    <name evidence="1" type="ORF">HS088_TW12G00773</name>
</gene>
<sequence length="204" mass="22133">MGSCASVNRSSTDSAMKLRFSFGSRTDKLLIPPSPVKDKDKPVNEETLVNGVQGSFAAYGSKEETFFDSQPWLDSDCESDFQSVNGDFTPSRGNTPVHHNFSVATPSTVNKTLLDGPASVLPSPGEKKKKLLEFFQECGDDQDVDTYASVPNSTCSSEWTANGDALIKEKSMKSTPCCLPGLLSCRSFSERKKMSPTIAVNEKP</sequence>
<comment type="caution">
    <text evidence="1">The sequence shown here is derived from an EMBL/GenBank/DDBJ whole genome shotgun (WGS) entry which is preliminary data.</text>
</comment>
<reference evidence="1 2" key="1">
    <citation type="journal article" date="2020" name="Nat. Commun.">
        <title>Genome of Tripterygium wilfordii and identification of cytochrome P450 involved in triptolide biosynthesis.</title>
        <authorList>
            <person name="Tu L."/>
            <person name="Su P."/>
            <person name="Zhang Z."/>
            <person name="Gao L."/>
            <person name="Wang J."/>
            <person name="Hu T."/>
            <person name="Zhou J."/>
            <person name="Zhang Y."/>
            <person name="Zhao Y."/>
            <person name="Liu Y."/>
            <person name="Song Y."/>
            <person name="Tong Y."/>
            <person name="Lu Y."/>
            <person name="Yang J."/>
            <person name="Xu C."/>
            <person name="Jia M."/>
            <person name="Peters R.J."/>
            <person name="Huang L."/>
            <person name="Gao W."/>
        </authorList>
    </citation>
    <scope>NUCLEOTIDE SEQUENCE [LARGE SCALE GENOMIC DNA]</scope>
    <source>
        <strain evidence="2">cv. XIE 37</strain>
        <tissue evidence="1">Leaf</tissue>
    </source>
</reference>
<dbReference type="EMBL" id="JAAARO010000012">
    <property type="protein sequence ID" value="KAF5739565.1"/>
    <property type="molecule type" value="Genomic_DNA"/>
</dbReference>
<dbReference type="AlphaFoldDB" id="A0A7J7CZM1"/>
<dbReference type="OrthoDB" id="1925325at2759"/>
<dbReference type="PANTHER" id="PTHR34280">
    <property type="entry name" value="OS01G0920100 PROTEIN"/>
    <property type="match status" value="1"/>
</dbReference>
<evidence type="ECO:0000313" key="1">
    <source>
        <dbReference type="EMBL" id="KAF5739565.1"/>
    </source>
</evidence>